<proteinExistence type="predicted"/>
<organism evidence="2 3">
    <name type="scientific">Leucobacter chromiireducens subsp. chromiireducens</name>
    <dbReference type="NCBI Taxonomy" id="660067"/>
    <lineage>
        <taxon>Bacteria</taxon>
        <taxon>Bacillati</taxon>
        <taxon>Actinomycetota</taxon>
        <taxon>Actinomycetes</taxon>
        <taxon>Micrococcales</taxon>
        <taxon>Microbacteriaceae</taxon>
        <taxon>Leucobacter</taxon>
    </lineage>
</organism>
<accession>A0ABS1SQ67</accession>
<protein>
    <submittedName>
        <fullName evidence="2">Uncharacterized protein</fullName>
    </submittedName>
</protein>
<dbReference type="Proteomes" id="UP001646141">
    <property type="component" value="Unassembled WGS sequence"/>
</dbReference>
<comment type="caution">
    <text evidence="2">The sequence shown here is derived from an EMBL/GenBank/DDBJ whole genome shotgun (WGS) entry which is preliminary data.</text>
</comment>
<name>A0ABS1SQ67_9MICO</name>
<keyword evidence="3" id="KW-1185">Reference proteome</keyword>
<reference evidence="2 3" key="1">
    <citation type="submission" date="2018-09" db="EMBL/GenBank/DDBJ databases">
        <title>Comparative genomics of Leucobacter spp.</title>
        <authorList>
            <person name="Reis A.C."/>
            <person name="Kolvenbach B.A."/>
            <person name="Corvini P.F.X."/>
            <person name="Nunes O.C."/>
        </authorList>
    </citation>
    <scope>NUCLEOTIDE SEQUENCE [LARGE SCALE GENOMIC DNA]</scope>
    <source>
        <strain evidence="2 3">L-1</strain>
    </source>
</reference>
<gene>
    <name evidence="2" type="ORF">D3226_06680</name>
</gene>
<keyword evidence="1" id="KW-1133">Transmembrane helix</keyword>
<keyword evidence="1" id="KW-0472">Membrane</keyword>
<feature type="transmembrane region" description="Helical" evidence="1">
    <location>
        <begin position="38"/>
        <end position="62"/>
    </location>
</feature>
<dbReference type="RefSeq" id="WP_202381667.1">
    <property type="nucleotide sequence ID" value="NZ_BAAAMA010000002.1"/>
</dbReference>
<evidence type="ECO:0000313" key="2">
    <source>
        <dbReference type="EMBL" id="MBL3689644.1"/>
    </source>
</evidence>
<sequence length="73" mass="7722">MVPKSPRSGKRAIAIIAALVLFSTLAFSAASRAEPGAWNVVLLVSGFVLLALALCEAVQWIWRTMPRGTGPDA</sequence>
<evidence type="ECO:0000313" key="3">
    <source>
        <dbReference type="Proteomes" id="UP001646141"/>
    </source>
</evidence>
<keyword evidence="1" id="KW-0812">Transmembrane</keyword>
<dbReference type="EMBL" id="QYAD01000002">
    <property type="protein sequence ID" value="MBL3689644.1"/>
    <property type="molecule type" value="Genomic_DNA"/>
</dbReference>
<evidence type="ECO:0000256" key="1">
    <source>
        <dbReference type="SAM" id="Phobius"/>
    </source>
</evidence>